<evidence type="ECO:0000313" key="2">
    <source>
        <dbReference type="Proteomes" id="UP001307889"/>
    </source>
</evidence>
<organism evidence="1 2">
    <name type="scientific">Nesidiocoris tenuis</name>
    <dbReference type="NCBI Taxonomy" id="355587"/>
    <lineage>
        <taxon>Eukaryota</taxon>
        <taxon>Metazoa</taxon>
        <taxon>Ecdysozoa</taxon>
        <taxon>Arthropoda</taxon>
        <taxon>Hexapoda</taxon>
        <taxon>Insecta</taxon>
        <taxon>Pterygota</taxon>
        <taxon>Neoptera</taxon>
        <taxon>Paraneoptera</taxon>
        <taxon>Hemiptera</taxon>
        <taxon>Heteroptera</taxon>
        <taxon>Panheteroptera</taxon>
        <taxon>Cimicomorpha</taxon>
        <taxon>Miridae</taxon>
        <taxon>Dicyphina</taxon>
        <taxon>Nesidiocoris</taxon>
    </lineage>
</organism>
<sequence length="90" mass="10023">MEGHPVVAFPCILLSHAEGLVRHPVILVFDRNEEVFQSRGPVQIPVFRINYTKTCRDERQSDNSVCVSPQVLCDSILLHRPSVGSLPSPS</sequence>
<accession>A0ABN7AF99</accession>
<reference evidence="1 2" key="1">
    <citation type="submission" date="2023-09" db="EMBL/GenBank/DDBJ databases">
        <title>Nesidiocoris tenuis whole genome shotgun sequence.</title>
        <authorList>
            <person name="Shibata T."/>
            <person name="Shimoda M."/>
            <person name="Kobayashi T."/>
            <person name="Uehara T."/>
        </authorList>
    </citation>
    <scope>NUCLEOTIDE SEQUENCE [LARGE SCALE GENOMIC DNA]</scope>
    <source>
        <strain evidence="1 2">Japan</strain>
    </source>
</reference>
<protein>
    <submittedName>
        <fullName evidence="1">Uncharacterized protein</fullName>
    </submittedName>
</protein>
<gene>
    <name evidence="1" type="ORF">NTJ_03773</name>
</gene>
<dbReference type="Proteomes" id="UP001307889">
    <property type="component" value="Chromosome 2"/>
</dbReference>
<dbReference type="EMBL" id="AP028910">
    <property type="protein sequence ID" value="BES90965.1"/>
    <property type="molecule type" value="Genomic_DNA"/>
</dbReference>
<evidence type="ECO:0000313" key="1">
    <source>
        <dbReference type="EMBL" id="BES90965.1"/>
    </source>
</evidence>
<name>A0ABN7AF99_9HEMI</name>
<keyword evidence="2" id="KW-1185">Reference proteome</keyword>
<proteinExistence type="predicted"/>